<gene>
    <name evidence="4" type="ORF">TTEB3V08_LOCUS8598</name>
</gene>
<feature type="coiled-coil region" evidence="2">
    <location>
        <begin position="909"/>
        <end position="947"/>
    </location>
</feature>
<feature type="coiled-coil region" evidence="2">
    <location>
        <begin position="749"/>
        <end position="807"/>
    </location>
</feature>
<organism evidence="4">
    <name type="scientific">Timema tahoe</name>
    <dbReference type="NCBI Taxonomy" id="61484"/>
    <lineage>
        <taxon>Eukaryota</taxon>
        <taxon>Metazoa</taxon>
        <taxon>Ecdysozoa</taxon>
        <taxon>Arthropoda</taxon>
        <taxon>Hexapoda</taxon>
        <taxon>Insecta</taxon>
        <taxon>Pterygota</taxon>
        <taxon>Neoptera</taxon>
        <taxon>Polyneoptera</taxon>
        <taxon>Phasmatodea</taxon>
        <taxon>Timematodea</taxon>
        <taxon>Timematoidea</taxon>
        <taxon>Timematidae</taxon>
        <taxon>Timema</taxon>
    </lineage>
</organism>
<dbReference type="Pfam" id="PF21771">
    <property type="entry name" value="CFAP58_CC"/>
    <property type="match status" value="1"/>
</dbReference>
<proteinExistence type="predicted"/>
<name>A0A7R9NYA0_9NEOP</name>
<dbReference type="InterPro" id="IPR049270">
    <property type="entry name" value="CFAP58_CC"/>
</dbReference>
<protein>
    <recommendedName>
        <fullName evidence="3">Cilia- and flagella-associated protein 58 central coiled coil domain-containing protein</fullName>
    </recommendedName>
</protein>
<evidence type="ECO:0000256" key="2">
    <source>
        <dbReference type="SAM" id="Coils"/>
    </source>
</evidence>
<dbReference type="EMBL" id="OE003927">
    <property type="protein sequence ID" value="CAD7460676.1"/>
    <property type="molecule type" value="Genomic_DNA"/>
</dbReference>
<feature type="coiled-coil region" evidence="2">
    <location>
        <begin position="261"/>
        <end position="376"/>
    </location>
</feature>
<evidence type="ECO:0000256" key="1">
    <source>
        <dbReference type="ARBA" id="ARBA00023054"/>
    </source>
</evidence>
<accession>A0A7R9NYA0</accession>
<feature type="domain" description="Cilia- and flagella-associated protein 58 central coiled coil" evidence="3">
    <location>
        <begin position="523"/>
        <end position="710"/>
    </location>
</feature>
<feature type="coiled-coil region" evidence="2">
    <location>
        <begin position="485"/>
        <end position="608"/>
    </location>
</feature>
<feature type="coiled-coil region" evidence="2">
    <location>
        <begin position="640"/>
        <end position="716"/>
    </location>
</feature>
<reference evidence="4" key="1">
    <citation type="submission" date="2020-11" db="EMBL/GenBank/DDBJ databases">
        <authorList>
            <person name="Tran Van P."/>
        </authorList>
    </citation>
    <scope>NUCLEOTIDE SEQUENCE</scope>
</reference>
<dbReference type="AlphaFoldDB" id="A0A7R9NYA0"/>
<keyword evidence="1 2" id="KW-0175">Coiled coil</keyword>
<evidence type="ECO:0000313" key="4">
    <source>
        <dbReference type="EMBL" id="CAD7460676.1"/>
    </source>
</evidence>
<sequence>MTGRVHVLKTLHTPKSTSQLIAALVLFAQTSRPSRCRWKLPPPLIAGRSVTRSIYTIYSPARLENAPLLAQLIYIVHTSRRAKFTFQRWTYGLRRWIHSIEGSDTEDYTGSNGSGYLRAWEQCLVRYTCLSETQVGVFNLRAVSVLQAGLSSEAKSDSKPEEVAEEDTSAFQALENEYKTVLEKIEKNDALASFTNEYKKLYDALCQVHSNEKRLMEKNRELQAQIAANASKVAAALKLTESDQETIRELKQEIEQAWKMVDAAHTREQNAQDTIDNLRQQVSRLSNDIEQKSKLGLDQSDQYGSLSKNKEGLMKERERLHSELIALNEKLRTVMEYQDTLERKNSSADLRLHELNQELETQANEMAKEIRFKEKMGIEMDQVKSNLEEKAAGLSSMEYQVKELQKKTNKLDTALKEQKIVNERLMRESESLTGRLQRLQQEYDNQVKTLETISHENNVKGAELKNKEDEVTKLRYEANKTANMREHYLKRLRKSENRRSNLEQDKEKLLTKMSTLERELDIMKKQADLDRRAYDNLLREKDILTRNMLRLQEQVKNSLEQEIESYINESTKQRKIISSLEKERDRYISEYTELNKKVQEAMEDIKLKQVSIFDYKKKLAEAMTKYKLQQNLFEMVRSDRNTFSKNLLEAQDEISELKQKLKVMGHQIEQMKEDITTKETQLMKEEFALQKTEKERENLREELQKLQQDIMNERDILGTQLVRRNDELALLYEKIKILQSTLHKGEAQYDQRLEDIRLLKLEIKRLRQEKALLSRSMTNMTDLKQEVFHLERDLTKEKLKCRALEEELQNPLNVHRWRKLEGSDPDTYELLQKIQLLQKRLLAQSDAAIERENRLRESERLYINLRQLLARQPGPEMSIRLQRTQRALKDRGRKMKCLISELNMYESQAAEYKFDLERVSHELNDAKKKYFVQKRREQKEKERAQEAIEPVVNETSLNKPRFTGGGFNLTAIPTKVQTVGYQV</sequence>
<dbReference type="GO" id="GO:0005856">
    <property type="term" value="C:cytoskeleton"/>
    <property type="evidence" value="ECO:0007669"/>
    <property type="project" value="TreeGrafter"/>
</dbReference>
<dbReference type="PANTHER" id="PTHR32083:SF0">
    <property type="entry name" value="CILIA AND FLAGELLA-ASSOCIATED PROTEIN 58"/>
    <property type="match status" value="1"/>
</dbReference>
<dbReference type="Gene3D" id="1.10.287.1490">
    <property type="match status" value="1"/>
</dbReference>
<evidence type="ECO:0000259" key="3">
    <source>
        <dbReference type="Pfam" id="PF21771"/>
    </source>
</evidence>
<dbReference type="PANTHER" id="PTHR32083">
    <property type="entry name" value="CILIA AND FLAGELLA-ASSOCIATED PROTEIN 58-RELATED"/>
    <property type="match status" value="1"/>
</dbReference>
<feature type="coiled-coil region" evidence="2">
    <location>
        <begin position="422"/>
        <end position="456"/>
    </location>
</feature>